<dbReference type="Proteomes" id="UP000251647">
    <property type="component" value="Unassembled WGS sequence"/>
</dbReference>
<reference evidence="1 2" key="1">
    <citation type="submission" date="2018-06" db="EMBL/GenBank/DDBJ databases">
        <authorList>
            <consortium name="Pathogen Informatics"/>
            <person name="Doyle S."/>
        </authorList>
    </citation>
    <scope>NUCLEOTIDE SEQUENCE [LARGE SCALE GENOMIC DNA]</scope>
    <source>
        <strain evidence="1 2">NCTC11647</strain>
    </source>
</reference>
<accession>A0A2T3Q3B2</accession>
<name>A0A2T3Q3B2_PHODM</name>
<dbReference type="InterPro" id="IPR009838">
    <property type="entry name" value="T4SS_TraL"/>
</dbReference>
<evidence type="ECO:0000313" key="2">
    <source>
        <dbReference type="Proteomes" id="UP000251647"/>
    </source>
</evidence>
<dbReference type="Pfam" id="PF07178">
    <property type="entry name" value="TraL"/>
    <property type="match status" value="1"/>
</dbReference>
<gene>
    <name evidence="1" type="ORF">NCTC11647_04395</name>
</gene>
<organism evidence="1 2">
    <name type="scientific">Photobacterium damselae</name>
    <dbReference type="NCBI Taxonomy" id="38293"/>
    <lineage>
        <taxon>Bacteria</taxon>
        <taxon>Pseudomonadati</taxon>
        <taxon>Pseudomonadota</taxon>
        <taxon>Gammaproteobacteria</taxon>
        <taxon>Vibrionales</taxon>
        <taxon>Vibrionaceae</taxon>
        <taxon>Photobacterium</taxon>
    </lineage>
</organism>
<dbReference type="RefSeq" id="WP_036766260.1">
    <property type="nucleotide sequence ID" value="NZ_CP073687.1"/>
</dbReference>
<dbReference type="GO" id="GO:0019867">
    <property type="term" value="C:outer membrane"/>
    <property type="evidence" value="ECO:0007669"/>
    <property type="project" value="InterPro"/>
</dbReference>
<proteinExistence type="predicted"/>
<dbReference type="OrthoDB" id="5880478at2"/>
<sequence>MNQSQPTFYKIPHYLDQQGVIMGFPKDEIIPALVVFGLFAMLRYTLTGLGLGSLIWYCLRRIKQSKGENFLALSLYWFAPPYISTQVKFKRTPSSDKRYWLN</sequence>
<dbReference type="AlphaFoldDB" id="A0A2T3Q3B2"/>
<protein>
    <submittedName>
        <fullName evidence="1">Conjugal transfer pilus assembly protein TraL</fullName>
    </submittedName>
</protein>
<evidence type="ECO:0000313" key="1">
    <source>
        <dbReference type="EMBL" id="SPY46049.1"/>
    </source>
</evidence>
<dbReference type="EMBL" id="UATL01000008">
    <property type="protein sequence ID" value="SPY46049.1"/>
    <property type="molecule type" value="Genomic_DNA"/>
</dbReference>
<dbReference type="NCBIfam" id="TIGR02762">
    <property type="entry name" value="TraL_TIGR"/>
    <property type="match status" value="1"/>
</dbReference>